<evidence type="ECO:0000313" key="3">
    <source>
        <dbReference type="Proteomes" id="UP000468687"/>
    </source>
</evidence>
<dbReference type="AlphaFoldDB" id="A0A6P0HLN7"/>
<evidence type="ECO:0008006" key="4">
    <source>
        <dbReference type="Google" id="ProtNLM"/>
    </source>
</evidence>
<dbReference type="SUPFAM" id="SSF89796">
    <property type="entry name" value="CoA-transferase family III (CaiB/BaiF)"/>
    <property type="match status" value="2"/>
</dbReference>
<dbReference type="InterPro" id="IPR003673">
    <property type="entry name" value="CoA-Trfase_fam_III"/>
</dbReference>
<feature type="region of interest" description="Disordered" evidence="1">
    <location>
        <begin position="392"/>
        <end position="416"/>
    </location>
</feature>
<name>A0A6P0HLN7_9ACTN</name>
<dbReference type="EMBL" id="JAAGXA010000008">
    <property type="protein sequence ID" value="NEN79167.1"/>
    <property type="molecule type" value="Genomic_DNA"/>
</dbReference>
<dbReference type="Pfam" id="PF02515">
    <property type="entry name" value="CoA_transf_3"/>
    <property type="match status" value="1"/>
</dbReference>
<dbReference type="PANTHER" id="PTHR48228:SF5">
    <property type="entry name" value="ALPHA-METHYLACYL-COA RACEMASE"/>
    <property type="match status" value="1"/>
</dbReference>
<proteinExistence type="predicted"/>
<dbReference type="RefSeq" id="WP_163772706.1">
    <property type="nucleotide sequence ID" value="NZ_JAAGXA010000008.1"/>
</dbReference>
<dbReference type="PANTHER" id="PTHR48228">
    <property type="entry name" value="SUCCINYL-COA--D-CITRAMALATE COA-TRANSFERASE"/>
    <property type="match status" value="1"/>
</dbReference>
<evidence type="ECO:0000313" key="2">
    <source>
        <dbReference type="EMBL" id="NEN79167.1"/>
    </source>
</evidence>
<dbReference type="Proteomes" id="UP000468687">
    <property type="component" value="Unassembled WGS sequence"/>
</dbReference>
<keyword evidence="3" id="KW-1185">Reference proteome</keyword>
<dbReference type="InterPro" id="IPR050509">
    <property type="entry name" value="CoA-transferase_III"/>
</dbReference>
<gene>
    <name evidence="2" type="ORF">G3T38_12845</name>
</gene>
<protein>
    <recommendedName>
        <fullName evidence="4">CoA transferase</fullName>
    </recommendedName>
</protein>
<evidence type="ECO:0000256" key="1">
    <source>
        <dbReference type="SAM" id="MobiDB-lite"/>
    </source>
</evidence>
<accession>A0A6P0HLN7</accession>
<dbReference type="GO" id="GO:0003824">
    <property type="term" value="F:catalytic activity"/>
    <property type="evidence" value="ECO:0007669"/>
    <property type="project" value="InterPro"/>
</dbReference>
<dbReference type="Gene3D" id="3.40.50.10540">
    <property type="entry name" value="Crotonobetainyl-coa:carnitine coa-transferase, domain 1"/>
    <property type="match status" value="1"/>
</dbReference>
<sequence length="416" mass="42849">MSAPSPDLAGWAASGALHLTGRAGGRPVLGPGDPAGRVAADLAAVASYGAARAPQDEDPTGDLPGVGLLGERAALLGLARRGPVSCGGAFRTVPTADGWLGLSLARDDDVALVPALVGEDVAEGVDAAWRSVRRWTRTLPRAEAAERAELLGLPHAAWPPLPAEDRAPVETLAGGRRPRVTDRPLVVDLSALWAGPLCAHLLGLTGCTIVKVEDPRRPDGARRAPGGFFDLLHAGHESVGIRLDGDGPRHLLDLLLRADLVIESSRPRALRQHGIVAEELVAAGVSWLSITARGRTSNAVGFGDDVGVAGGLAVEDDGDLLPVGDAVADPLTGVRAAAAAAALLAHDRAALLDVSMLHVVRACATPAVPPHHAVERAGDGWELVAAGARHAVAPPRGRRPRGTAAPLGRHDDRWLP</sequence>
<comment type="caution">
    <text evidence="2">The sequence shown here is derived from an EMBL/GenBank/DDBJ whole genome shotgun (WGS) entry which is preliminary data.</text>
</comment>
<reference evidence="2 3" key="1">
    <citation type="journal article" date="2014" name="Int. J. Syst. Evol. Microbiol.">
        <title>Nocardioides zeae sp. nov., isolated from the stem of Zea mays.</title>
        <authorList>
            <person name="Glaeser S.P."/>
            <person name="McInroy J.A."/>
            <person name="Busse H.J."/>
            <person name="Kampfer P."/>
        </authorList>
    </citation>
    <scope>NUCLEOTIDE SEQUENCE [LARGE SCALE GENOMIC DNA]</scope>
    <source>
        <strain evidence="2 3">JCM 30728</strain>
    </source>
</reference>
<dbReference type="InterPro" id="IPR023606">
    <property type="entry name" value="CoA-Trfase_III_dom_1_sf"/>
</dbReference>
<organism evidence="2 3">
    <name type="scientific">Nocardioides zeae</name>
    <dbReference type="NCBI Taxonomy" id="1457234"/>
    <lineage>
        <taxon>Bacteria</taxon>
        <taxon>Bacillati</taxon>
        <taxon>Actinomycetota</taxon>
        <taxon>Actinomycetes</taxon>
        <taxon>Propionibacteriales</taxon>
        <taxon>Nocardioidaceae</taxon>
        <taxon>Nocardioides</taxon>
    </lineage>
</organism>